<dbReference type="Gene3D" id="3.30.1360.40">
    <property type="match status" value="1"/>
</dbReference>
<evidence type="ECO:0000313" key="6">
    <source>
        <dbReference type="Proteomes" id="UP000831304"/>
    </source>
</evidence>
<name>A0ABY4B1G9_9MICO</name>
<keyword evidence="1" id="KW-0547">Nucleotide-binding</keyword>
<accession>A0ABY4B1G9</accession>
<evidence type="ECO:0000256" key="1">
    <source>
        <dbReference type="ARBA" id="ARBA00022741"/>
    </source>
</evidence>
<dbReference type="Pfam" id="PF02682">
    <property type="entry name" value="CT_C_D"/>
    <property type="match status" value="1"/>
</dbReference>
<keyword evidence="3" id="KW-0067">ATP-binding</keyword>
<sequence length="228" mass="23654">MSVRLLPSGPDAILVECGSQAEVLALHEALASDPPEGLVELVPAARTVLVAVDHRVLPLETAASWVRRAMQHGPAQHGGADVGSGSASSGGVASAPPVVLDASYDGEDLDDTARLLGIGAAELVARHLAAEWRVAFIGFAPGFAYLVSDDWPYRVPRLDAPRTRVPAGSLALADGYTGAYPRESPGGWRLIGRTEAVLWDEGADPPARLVPGARVRFREAGSSPGAGS</sequence>
<dbReference type="InterPro" id="IPR003833">
    <property type="entry name" value="CT_C_D"/>
</dbReference>
<dbReference type="Gene3D" id="2.40.100.10">
    <property type="entry name" value="Cyclophilin-like"/>
    <property type="match status" value="1"/>
</dbReference>
<dbReference type="GO" id="GO:0016787">
    <property type="term" value="F:hydrolase activity"/>
    <property type="evidence" value="ECO:0007669"/>
    <property type="project" value="UniProtKB-KW"/>
</dbReference>
<dbReference type="Proteomes" id="UP000831304">
    <property type="component" value="Chromosome"/>
</dbReference>
<proteinExistence type="predicted"/>
<dbReference type="SUPFAM" id="SSF160467">
    <property type="entry name" value="PH0987 N-terminal domain-like"/>
    <property type="match status" value="1"/>
</dbReference>
<keyword evidence="2 5" id="KW-0378">Hydrolase</keyword>
<evidence type="ECO:0000256" key="2">
    <source>
        <dbReference type="ARBA" id="ARBA00022801"/>
    </source>
</evidence>
<organism evidence="5 6">
    <name type="scientific">Agromyces soli</name>
    <dbReference type="NCBI Taxonomy" id="659012"/>
    <lineage>
        <taxon>Bacteria</taxon>
        <taxon>Bacillati</taxon>
        <taxon>Actinomycetota</taxon>
        <taxon>Actinomycetes</taxon>
        <taxon>Micrococcales</taxon>
        <taxon>Microbacteriaceae</taxon>
        <taxon>Agromyces</taxon>
    </lineage>
</organism>
<dbReference type="EMBL" id="CP094533">
    <property type="protein sequence ID" value="UOE27918.1"/>
    <property type="molecule type" value="Genomic_DNA"/>
</dbReference>
<evidence type="ECO:0000259" key="4">
    <source>
        <dbReference type="SMART" id="SM00796"/>
    </source>
</evidence>
<gene>
    <name evidence="5" type="ORF">MTP13_09130</name>
</gene>
<dbReference type="PANTHER" id="PTHR34698:SF2">
    <property type="entry name" value="5-OXOPROLINASE SUBUNIT B"/>
    <property type="match status" value="1"/>
</dbReference>
<dbReference type="PANTHER" id="PTHR34698">
    <property type="entry name" value="5-OXOPROLINASE SUBUNIT B"/>
    <property type="match status" value="1"/>
</dbReference>
<dbReference type="InterPro" id="IPR010016">
    <property type="entry name" value="PxpB"/>
</dbReference>
<dbReference type="RefSeq" id="WP_243570776.1">
    <property type="nucleotide sequence ID" value="NZ_BAAARD010000001.1"/>
</dbReference>
<dbReference type="SMART" id="SM00796">
    <property type="entry name" value="AHS1"/>
    <property type="match status" value="1"/>
</dbReference>
<protein>
    <submittedName>
        <fullName evidence="5">Allophanate hydrolase subunit 1</fullName>
    </submittedName>
</protein>
<feature type="domain" description="Carboxyltransferase" evidence="4">
    <location>
        <begin position="3"/>
        <end position="209"/>
    </location>
</feature>
<dbReference type="InterPro" id="IPR029000">
    <property type="entry name" value="Cyclophilin-like_dom_sf"/>
</dbReference>
<evidence type="ECO:0000313" key="5">
    <source>
        <dbReference type="EMBL" id="UOE27918.1"/>
    </source>
</evidence>
<evidence type="ECO:0000256" key="3">
    <source>
        <dbReference type="ARBA" id="ARBA00022840"/>
    </source>
</evidence>
<keyword evidence="6" id="KW-1185">Reference proteome</keyword>
<reference evidence="5 6" key="1">
    <citation type="submission" date="2022-03" db="EMBL/GenBank/DDBJ databases">
        <title>Agromyces sp. isolated from the gut of P. brevitarsis seulensis larvae.</title>
        <authorList>
            <person name="Won M."/>
            <person name="Kwon S.-W."/>
        </authorList>
    </citation>
    <scope>NUCLEOTIDE SEQUENCE [LARGE SCALE GENOMIC DNA]</scope>
    <source>
        <strain evidence="5 6">KACC 16215</strain>
    </source>
</reference>
<dbReference type="SUPFAM" id="SSF50891">
    <property type="entry name" value="Cyclophilin-like"/>
    <property type="match status" value="1"/>
</dbReference>